<sequence length="125" mass="13371">MPVVRAKDAPTFDLDGLHFHGLTSPSRGATELCTWRLGVAAGAESEAHHIDREEVFIVLDGSISIVTTAEEFELHAGDAISIPAQTQFRLKNASQENAQLVVCLPVGAHGTMADGREVGTPPWAR</sequence>
<reference evidence="2" key="1">
    <citation type="submission" date="2020-10" db="EMBL/GenBank/DDBJ databases">
        <title>Taxonomic study of unclassified bacteria belonging to the class Ktedonobacteria.</title>
        <authorList>
            <person name="Yabe S."/>
            <person name="Wang C.M."/>
            <person name="Zheng Y."/>
            <person name="Sakai Y."/>
            <person name="Cavaletti L."/>
            <person name="Monciardini P."/>
            <person name="Donadio S."/>
        </authorList>
    </citation>
    <scope>NUCLEOTIDE SEQUENCE</scope>
    <source>
        <strain evidence="2">ID150040</strain>
    </source>
</reference>
<evidence type="ECO:0000313" key="3">
    <source>
        <dbReference type="Proteomes" id="UP000597444"/>
    </source>
</evidence>
<gene>
    <name evidence="2" type="ORF">KSF_079350</name>
</gene>
<organism evidence="2 3">
    <name type="scientific">Reticulibacter mediterranei</name>
    <dbReference type="NCBI Taxonomy" id="2778369"/>
    <lineage>
        <taxon>Bacteria</taxon>
        <taxon>Bacillati</taxon>
        <taxon>Chloroflexota</taxon>
        <taxon>Ktedonobacteria</taxon>
        <taxon>Ktedonobacterales</taxon>
        <taxon>Reticulibacteraceae</taxon>
        <taxon>Reticulibacter</taxon>
    </lineage>
</organism>
<name>A0A8J3IW37_9CHLR</name>
<dbReference type="Proteomes" id="UP000597444">
    <property type="component" value="Unassembled WGS sequence"/>
</dbReference>
<evidence type="ECO:0000313" key="2">
    <source>
        <dbReference type="EMBL" id="GHO97887.1"/>
    </source>
</evidence>
<comment type="caution">
    <text evidence="2">The sequence shown here is derived from an EMBL/GenBank/DDBJ whole genome shotgun (WGS) entry which is preliminary data.</text>
</comment>
<dbReference type="InterPro" id="IPR013096">
    <property type="entry name" value="Cupin_2"/>
</dbReference>
<dbReference type="AlphaFoldDB" id="A0A8J3IW37"/>
<feature type="domain" description="Cupin type-2" evidence="1">
    <location>
        <begin position="39"/>
        <end position="102"/>
    </location>
</feature>
<accession>A0A8J3IW37</accession>
<dbReference type="EMBL" id="BNJK01000002">
    <property type="protein sequence ID" value="GHO97887.1"/>
    <property type="molecule type" value="Genomic_DNA"/>
</dbReference>
<dbReference type="InterPro" id="IPR011051">
    <property type="entry name" value="RmlC_Cupin_sf"/>
</dbReference>
<keyword evidence="3" id="KW-1185">Reference proteome</keyword>
<dbReference type="SUPFAM" id="SSF51182">
    <property type="entry name" value="RmlC-like cupins"/>
    <property type="match status" value="1"/>
</dbReference>
<dbReference type="Gene3D" id="2.60.120.10">
    <property type="entry name" value="Jelly Rolls"/>
    <property type="match status" value="1"/>
</dbReference>
<protein>
    <submittedName>
        <fullName evidence="2">Cupin</fullName>
    </submittedName>
</protein>
<proteinExistence type="predicted"/>
<evidence type="ECO:0000259" key="1">
    <source>
        <dbReference type="Pfam" id="PF07883"/>
    </source>
</evidence>
<dbReference type="RefSeq" id="WP_220208660.1">
    <property type="nucleotide sequence ID" value="NZ_BNJK01000002.1"/>
</dbReference>
<dbReference type="InterPro" id="IPR014710">
    <property type="entry name" value="RmlC-like_jellyroll"/>
</dbReference>
<dbReference type="Pfam" id="PF07883">
    <property type="entry name" value="Cupin_2"/>
    <property type="match status" value="1"/>
</dbReference>